<dbReference type="EMBL" id="BAABGT010000053">
    <property type="protein sequence ID" value="GAA4549703.1"/>
    <property type="molecule type" value="Genomic_DNA"/>
</dbReference>
<keyword evidence="5 6" id="KW-0472">Membrane</keyword>
<organism evidence="7 8">
    <name type="scientific">Pseudonocardia xishanensis</name>
    <dbReference type="NCBI Taxonomy" id="630995"/>
    <lineage>
        <taxon>Bacteria</taxon>
        <taxon>Bacillati</taxon>
        <taxon>Actinomycetota</taxon>
        <taxon>Actinomycetes</taxon>
        <taxon>Pseudonocardiales</taxon>
        <taxon>Pseudonocardiaceae</taxon>
        <taxon>Pseudonocardia</taxon>
    </lineage>
</organism>
<dbReference type="InterPro" id="IPR050833">
    <property type="entry name" value="Poly_Biosynth_Transport"/>
</dbReference>
<feature type="transmembrane region" description="Helical" evidence="6">
    <location>
        <begin position="21"/>
        <end position="44"/>
    </location>
</feature>
<dbReference type="PANTHER" id="PTHR30250">
    <property type="entry name" value="PST FAMILY PREDICTED COLANIC ACID TRANSPORTER"/>
    <property type="match status" value="1"/>
</dbReference>
<evidence type="ECO:0000313" key="7">
    <source>
        <dbReference type="EMBL" id="GAA4549703.1"/>
    </source>
</evidence>
<comment type="subcellular location">
    <subcellularLocation>
        <location evidence="1">Cell membrane</location>
        <topology evidence="1">Multi-pass membrane protein</topology>
    </subcellularLocation>
</comment>
<evidence type="ECO:0008006" key="9">
    <source>
        <dbReference type="Google" id="ProtNLM"/>
    </source>
</evidence>
<feature type="transmembrane region" description="Helical" evidence="6">
    <location>
        <begin position="165"/>
        <end position="186"/>
    </location>
</feature>
<gene>
    <name evidence="7" type="ORF">GCM10023175_38250</name>
</gene>
<accession>A0ABP8RUG4</accession>
<dbReference type="Pfam" id="PF01943">
    <property type="entry name" value="Polysacc_synt"/>
    <property type="match status" value="1"/>
</dbReference>
<feature type="transmembrane region" description="Helical" evidence="6">
    <location>
        <begin position="438"/>
        <end position="455"/>
    </location>
</feature>
<evidence type="ECO:0000256" key="3">
    <source>
        <dbReference type="ARBA" id="ARBA00022692"/>
    </source>
</evidence>
<name>A0ABP8RUG4_9PSEU</name>
<keyword evidence="8" id="KW-1185">Reference proteome</keyword>
<evidence type="ECO:0000256" key="6">
    <source>
        <dbReference type="SAM" id="Phobius"/>
    </source>
</evidence>
<evidence type="ECO:0000256" key="1">
    <source>
        <dbReference type="ARBA" id="ARBA00004651"/>
    </source>
</evidence>
<feature type="transmembrane region" description="Helical" evidence="6">
    <location>
        <begin position="96"/>
        <end position="117"/>
    </location>
</feature>
<protein>
    <recommendedName>
        <fullName evidence="9">O-antigen/teichoic acid export membrane protein</fullName>
    </recommendedName>
</protein>
<keyword evidence="3 6" id="KW-0812">Transmembrane</keyword>
<feature type="transmembrane region" description="Helical" evidence="6">
    <location>
        <begin position="123"/>
        <end position="153"/>
    </location>
</feature>
<dbReference type="PANTHER" id="PTHR30250:SF11">
    <property type="entry name" value="O-ANTIGEN TRANSPORTER-RELATED"/>
    <property type="match status" value="1"/>
</dbReference>
<feature type="transmembrane region" description="Helical" evidence="6">
    <location>
        <begin position="311"/>
        <end position="331"/>
    </location>
</feature>
<feature type="transmembrane region" description="Helical" evidence="6">
    <location>
        <begin position="222"/>
        <end position="245"/>
    </location>
</feature>
<feature type="transmembrane region" description="Helical" evidence="6">
    <location>
        <begin position="399"/>
        <end position="417"/>
    </location>
</feature>
<evidence type="ECO:0000256" key="4">
    <source>
        <dbReference type="ARBA" id="ARBA00022989"/>
    </source>
</evidence>
<evidence type="ECO:0000256" key="5">
    <source>
        <dbReference type="ARBA" id="ARBA00023136"/>
    </source>
</evidence>
<reference evidence="8" key="1">
    <citation type="journal article" date="2019" name="Int. J. Syst. Evol. Microbiol.">
        <title>The Global Catalogue of Microorganisms (GCM) 10K type strain sequencing project: providing services to taxonomists for standard genome sequencing and annotation.</title>
        <authorList>
            <consortium name="The Broad Institute Genomics Platform"/>
            <consortium name="The Broad Institute Genome Sequencing Center for Infectious Disease"/>
            <person name="Wu L."/>
            <person name="Ma J."/>
        </authorList>
    </citation>
    <scope>NUCLEOTIDE SEQUENCE [LARGE SCALE GENOMIC DNA]</scope>
    <source>
        <strain evidence="8">JCM 17906</strain>
    </source>
</reference>
<feature type="transmembrane region" description="Helical" evidence="6">
    <location>
        <begin position="192"/>
        <end position="210"/>
    </location>
</feature>
<keyword evidence="2" id="KW-1003">Cell membrane</keyword>
<proteinExistence type="predicted"/>
<sequence>MSGPMSASRMSTERGAAGGSVVLLAGIVVTAVLNYGLGVALAWLLPPAEFGGVGMLLNLLLLATSVLAAGFPWALARAVARRDHGPAERAAADEAFRAALAGNVALGGVLALAFAAVQLTTGAILPGVGALATVLAAATIVLLALGSVLLGALQGNRRFDAVGATRVLEIVIKVVLALGLVVLLGIGVSGVAVALFVAAAASAAFAWWSLRGRRPGRGRVAGLKAFASAVPMAVGTTGFGLMGTLDVLLLGAMGADYGVTVATVGIYQAAAILARAPFFVGSALSDAVFPFVAGARDRAAAHASLMTALRWVPLALVPLQLVLLVTPASVLDLVLPAGYGGAAAVARVITLGTLGLLVADMLLKALFARGFAGAVAVRVPIAVAVQLAALVVLVPRLGAVGAAWAFAAGTWTTALLLGVEYRRRFRPAAVRPTTVGRWLVAVAPLVAVLAVAEAVPAPFDLVAAVGGLVAYAVVAVLTGLVAPADLAVVRARVPGLRRASAADPAPAIAGGAG</sequence>
<feature type="transmembrane region" description="Helical" evidence="6">
    <location>
        <begin position="337"/>
        <end position="359"/>
    </location>
</feature>
<dbReference type="InterPro" id="IPR002797">
    <property type="entry name" value="Polysacc_synth"/>
</dbReference>
<feature type="transmembrane region" description="Helical" evidence="6">
    <location>
        <begin position="50"/>
        <end position="75"/>
    </location>
</feature>
<dbReference type="Proteomes" id="UP001501598">
    <property type="component" value="Unassembled WGS sequence"/>
</dbReference>
<evidence type="ECO:0000256" key="2">
    <source>
        <dbReference type="ARBA" id="ARBA00022475"/>
    </source>
</evidence>
<keyword evidence="4 6" id="KW-1133">Transmembrane helix</keyword>
<comment type="caution">
    <text evidence="7">The sequence shown here is derived from an EMBL/GenBank/DDBJ whole genome shotgun (WGS) entry which is preliminary data.</text>
</comment>
<feature type="transmembrane region" description="Helical" evidence="6">
    <location>
        <begin position="265"/>
        <end position="291"/>
    </location>
</feature>
<evidence type="ECO:0000313" key="8">
    <source>
        <dbReference type="Proteomes" id="UP001501598"/>
    </source>
</evidence>
<feature type="transmembrane region" description="Helical" evidence="6">
    <location>
        <begin position="461"/>
        <end position="488"/>
    </location>
</feature>
<feature type="transmembrane region" description="Helical" evidence="6">
    <location>
        <begin position="371"/>
        <end position="393"/>
    </location>
</feature>